<evidence type="ECO:0000256" key="3">
    <source>
        <dbReference type="ARBA" id="ARBA00022692"/>
    </source>
</evidence>
<feature type="transmembrane region" description="Helical" evidence="7">
    <location>
        <begin position="306"/>
        <end position="326"/>
    </location>
</feature>
<feature type="region of interest" description="Disordered" evidence="6">
    <location>
        <begin position="1"/>
        <end position="24"/>
    </location>
</feature>
<feature type="transmembrane region" description="Helical" evidence="7">
    <location>
        <begin position="636"/>
        <end position="654"/>
    </location>
</feature>
<dbReference type="PANTHER" id="PTHR22950:SF666">
    <property type="entry name" value="VACUOLAR AMINO ACID TRANSPORTER 4"/>
    <property type="match status" value="1"/>
</dbReference>
<dbReference type="OrthoDB" id="1684102at2759"/>
<keyword evidence="4 7" id="KW-1133">Transmembrane helix</keyword>
<keyword evidence="10" id="KW-1185">Reference proteome</keyword>
<evidence type="ECO:0000256" key="7">
    <source>
        <dbReference type="SAM" id="Phobius"/>
    </source>
</evidence>
<comment type="caution">
    <text evidence="9">The sequence shown here is derived from an EMBL/GenBank/DDBJ whole genome shotgun (WGS) entry which is preliminary data.</text>
</comment>
<feature type="transmembrane region" description="Helical" evidence="7">
    <location>
        <begin position="490"/>
        <end position="515"/>
    </location>
</feature>
<reference evidence="9" key="1">
    <citation type="journal article" date="2021" name="Open Biol.">
        <title>Shared evolutionary footprints suggest mitochondrial oxidative damage underlies multiple complex I losses in fungi.</title>
        <authorList>
            <person name="Schikora-Tamarit M.A."/>
            <person name="Marcet-Houben M."/>
            <person name="Nosek J."/>
            <person name="Gabaldon T."/>
        </authorList>
    </citation>
    <scope>NUCLEOTIDE SEQUENCE</scope>
    <source>
        <strain evidence="9">CBS6341</strain>
    </source>
</reference>
<feature type="transmembrane region" description="Helical" evidence="7">
    <location>
        <begin position="603"/>
        <end position="624"/>
    </location>
</feature>
<dbReference type="GO" id="GO:0005302">
    <property type="term" value="F:L-tyrosine transmembrane transporter activity"/>
    <property type="evidence" value="ECO:0007669"/>
    <property type="project" value="TreeGrafter"/>
</dbReference>
<evidence type="ECO:0000256" key="2">
    <source>
        <dbReference type="ARBA" id="ARBA00008066"/>
    </source>
</evidence>
<feature type="transmembrane region" description="Helical" evidence="7">
    <location>
        <begin position="353"/>
        <end position="372"/>
    </location>
</feature>
<feature type="compositionally biased region" description="Basic and acidic residues" evidence="6">
    <location>
        <begin position="1"/>
        <end position="12"/>
    </location>
</feature>
<organism evidence="9 10">
    <name type="scientific">Wickerhamomyces mucosus</name>
    <dbReference type="NCBI Taxonomy" id="1378264"/>
    <lineage>
        <taxon>Eukaryota</taxon>
        <taxon>Fungi</taxon>
        <taxon>Dikarya</taxon>
        <taxon>Ascomycota</taxon>
        <taxon>Saccharomycotina</taxon>
        <taxon>Saccharomycetes</taxon>
        <taxon>Phaffomycetales</taxon>
        <taxon>Wickerhamomycetaceae</taxon>
        <taxon>Wickerhamomyces</taxon>
    </lineage>
</organism>
<evidence type="ECO:0000256" key="5">
    <source>
        <dbReference type="ARBA" id="ARBA00023136"/>
    </source>
</evidence>
<dbReference type="InterPro" id="IPR013057">
    <property type="entry name" value="AA_transpt_TM"/>
</dbReference>
<feature type="transmembrane region" description="Helical" evidence="7">
    <location>
        <begin position="580"/>
        <end position="597"/>
    </location>
</feature>
<feature type="transmembrane region" description="Helical" evidence="7">
    <location>
        <begin position="535"/>
        <end position="559"/>
    </location>
</feature>
<dbReference type="GO" id="GO:0005774">
    <property type="term" value="C:vacuolar membrane"/>
    <property type="evidence" value="ECO:0007669"/>
    <property type="project" value="UniProtKB-SubCell"/>
</dbReference>
<keyword evidence="3 7" id="KW-0812">Transmembrane</keyword>
<feature type="transmembrane region" description="Helical" evidence="7">
    <location>
        <begin position="280"/>
        <end position="300"/>
    </location>
</feature>
<evidence type="ECO:0000313" key="9">
    <source>
        <dbReference type="EMBL" id="KAH3680779.1"/>
    </source>
</evidence>
<comment type="subcellular location">
    <subcellularLocation>
        <location evidence="1">Vacuole membrane</location>
        <topology evidence="1">Multi-pass membrane protein</topology>
    </subcellularLocation>
</comment>
<dbReference type="EMBL" id="JAEUBF010000039">
    <property type="protein sequence ID" value="KAH3680779.1"/>
    <property type="molecule type" value="Genomic_DNA"/>
</dbReference>
<gene>
    <name evidence="9" type="ORF">WICMUC_000130</name>
</gene>
<protein>
    <recommendedName>
        <fullName evidence="8">Amino acid transporter transmembrane domain-containing protein</fullName>
    </recommendedName>
</protein>
<feature type="transmembrane region" description="Helical" evidence="7">
    <location>
        <begin position="419"/>
        <end position="438"/>
    </location>
</feature>
<dbReference type="AlphaFoldDB" id="A0A9P8TJ68"/>
<evidence type="ECO:0000256" key="6">
    <source>
        <dbReference type="SAM" id="MobiDB-lite"/>
    </source>
</evidence>
<name>A0A9P8TJ68_9ASCO</name>
<evidence type="ECO:0000313" key="10">
    <source>
        <dbReference type="Proteomes" id="UP000769528"/>
    </source>
</evidence>
<evidence type="ECO:0000256" key="4">
    <source>
        <dbReference type="ARBA" id="ARBA00022989"/>
    </source>
</evidence>
<keyword evidence="5 7" id="KW-0472">Membrane</keyword>
<feature type="domain" description="Amino acid transporter transmembrane" evidence="8">
    <location>
        <begin position="274"/>
        <end position="654"/>
    </location>
</feature>
<proteinExistence type="inferred from homology"/>
<dbReference type="Proteomes" id="UP000769528">
    <property type="component" value="Unassembled WGS sequence"/>
</dbReference>
<sequence length="657" mass="73645">MSVSERGIDIKNKRNPKHSSNLNVPLNNENIAASYASTASRISDYARRMSTVKLASSPSIANPSLLNLNSADDLSPRSKLLSTNSQNFSSSQGSTIANYKHPQQFVDVDNPSFVSNVKDQQKINEQTIGLYFNDNLNTEGGDITHELKIQNNKLNNNKSTELRKSRSSADLLGIIDNRRGSTASGLQVPGGFRREFIVNKHRERAILNDEELKQVPFLTKNFMEFLFIYGHFAGETFDDDFNVWNSDHSINDEAIADESTSLLSSPKRYEAKGTTSTLKAFFIMLKAFVGTGVLFLPKAFDNGGLLYSSIMLVVFGIYSYYCYYILISCKQASNVSSFGGIGGKLYGEWMKNVILSSLVLTQIGFTCAYIIFTAENLSAFLKNSFRWKFNIVYIYVFQCLLFIPLSFVRNVSKLSLTSFLANIFIFAGLIIVLFFSSWELIENGVKDSCKLIINKSEFSVFIGTAIFAFEGIGLIIPIQDSMKHPEKFPLVLGLVIITITILMLTIAIIGYLAFGSDIQTVILLNLPQDNFSVKLIQFFYSLAILLSIPLQIFPAIAIIEKKIFNVSGKYDFKIKWSKNLFRSIIVIICINISWFSSNNLDKFVSFVGCFACIPLVYMYPPMLHLKTNPEYKVSDYLLLIVGAASMAYSSYQIIFSS</sequence>
<evidence type="ECO:0000256" key="1">
    <source>
        <dbReference type="ARBA" id="ARBA00004128"/>
    </source>
</evidence>
<evidence type="ECO:0000259" key="8">
    <source>
        <dbReference type="Pfam" id="PF01490"/>
    </source>
</evidence>
<feature type="transmembrane region" description="Helical" evidence="7">
    <location>
        <begin position="458"/>
        <end position="478"/>
    </location>
</feature>
<dbReference type="PANTHER" id="PTHR22950">
    <property type="entry name" value="AMINO ACID TRANSPORTER"/>
    <property type="match status" value="1"/>
</dbReference>
<feature type="transmembrane region" description="Helical" evidence="7">
    <location>
        <begin position="392"/>
        <end position="412"/>
    </location>
</feature>
<dbReference type="Pfam" id="PF01490">
    <property type="entry name" value="Aa_trans"/>
    <property type="match status" value="1"/>
</dbReference>
<accession>A0A9P8TJ68</accession>
<comment type="similarity">
    <text evidence="2">Belongs to the amino acid/polyamine transporter 2 family.</text>
</comment>
<reference evidence="9" key="2">
    <citation type="submission" date="2021-01" db="EMBL/GenBank/DDBJ databases">
        <authorList>
            <person name="Schikora-Tamarit M.A."/>
        </authorList>
    </citation>
    <scope>NUCLEOTIDE SEQUENCE</scope>
    <source>
        <strain evidence="9">CBS6341</strain>
    </source>
</reference>